<reference evidence="1" key="1">
    <citation type="submission" date="2016-10" db="EMBL/GenBank/DDBJ databases">
        <authorList>
            <person name="de Groot N.N."/>
        </authorList>
    </citation>
    <scope>NUCLEOTIDE SEQUENCE</scope>
</reference>
<evidence type="ECO:0000313" key="1">
    <source>
        <dbReference type="EMBL" id="SFV75763.1"/>
    </source>
</evidence>
<proteinExistence type="predicted"/>
<protein>
    <recommendedName>
        <fullName evidence="2">Porin domain-containing protein</fullName>
    </recommendedName>
</protein>
<dbReference type="InterPro" id="IPR010239">
    <property type="entry name" value="CHP02001"/>
</dbReference>
<gene>
    <name evidence="1" type="ORF">MNB_SM-3-1297</name>
</gene>
<dbReference type="Pfam" id="PF09694">
    <property type="entry name" value="Gcw_chp"/>
    <property type="match status" value="1"/>
</dbReference>
<accession>A0A1W1D559</accession>
<dbReference type="AlphaFoldDB" id="A0A1W1D559"/>
<evidence type="ECO:0008006" key="2">
    <source>
        <dbReference type="Google" id="ProtNLM"/>
    </source>
</evidence>
<dbReference type="EMBL" id="FPHP01000046">
    <property type="protein sequence ID" value="SFV75763.1"/>
    <property type="molecule type" value="Genomic_DNA"/>
</dbReference>
<sequence length="223" mass="23552">MKAMKLSLVAAVAAVSLSAGDIADITSNLKVSGDATFTTNGIWRGQTFTHETPTVQSTLTVEHSSGAYVSVWGTGNSAGSEIDFSLGYATEVSGVGIDAGFVDMSYTHPDRKKSAVWKFDESGEIYVSASKTAMDIDFGATIYQEILADDDSTVLEASASKDFGVVYANVTAGYHVDDNYHNYYSLTVGKAIEAIKGDVSLTAADATGDGEDMQYAVSYTTSF</sequence>
<name>A0A1W1D559_9ZZZZ</name>
<organism evidence="1">
    <name type="scientific">hydrothermal vent metagenome</name>
    <dbReference type="NCBI Taxonomy" id="652676"/>
    <lineage>
        <taxon>unclassified sequences</taxon>
        <taxon>metagenomes</taxon>
        <taxon>ecological metagenomes</taxon>
    </lineage>
</organism>